<dbReference type="GO" id="GO:0046872">
    <property type="term" value="F:metal ion binding"/>
    <property type="evidence" value="ECO:0007669"/>
    <property type="project" value="UniProtKB-KW"/>
</dbReference>
<evidence type="ECO:0000256" key="3">
    <source>
        <dbReference type="PIRSR" id="PIRSR602124-1"/>
    </source>
</evidence>
<feature type="binding site" evidence="3">
    <location>
        <position position="98"/>
    </location>
    <ligand>
        <name>Zn(2+)</name>
        <dbReference type="ChEBI" id="CHEBI:29105"/>
    </ligand>
</feature>
<dbReference type="Proteomes" id="UP000079169">
    <property type="component" value="Unplaced"/>
</dbReference>
<feature type="binding site" evidence="3">
    <location>
        <position position="122"/>
    </location>
    <ligand>
        <name>Zn(2+)</name>
        <dbReference type="ChEBI" id="CHEBI:29105"/>
    </ligand>
</feature>
<dbReference type="PROSITE" id="PS51359">
    <property type="entry name" value="COX5B_2"/>
    <property type="match status" value="1"/>
</dbReference>
<dbReference type="Gene3D" id="2.60.11.10">
    <property type="entry name" value="Cytochrome c oxidase, subunit Vb"/>
    <property type="match status" value="1"/>
</dbReference>
<dbReference type="Pfam" id="PF01215">
    <property type="entry name" value="COX5B"/>
    <property type="match status" value="1"/>
</dbReference>
<keyword evidence="4" id="KW-1185">Reference proteome</keyword>
<dbReference type="PaxDb" id="121845-A0A1S4EK31"/>
<evidence type="ECO:0000256" key="1">
    <source>
        <dbReference type="ARBA" id="ARBA00022723"/>
    </source>
</evidence>
<keyword evidence="2 3" id="KW-0862">Zinc</keyword>
<proteinExistence type="predicted"/>
<dbReference type="PANTHER" id="PTHR10122">
    <property type="entry name" value="CYTOCHROME C OXIDASE SUBUNIT 5B, MITOCHONDRIAL"/>
    <property type="match status" value="1"/>
</dbReference>
<dbReference type="STRING" id="121845.A0A1S4EK31"/>
<dbReference type="GO" id="GO:0006123">
    <property type="term" value="P:mitochondrial electron transport, cytochrome c to oxygen"/>
    <property type="evidence" value="ECO:0007669"/>
    <property type="project" value="InterPro"/>
</dbReference>
<dbReference type="RefSeq" id="XP_017302545.1">
    <property type="nucleotide sequence ID" value="XM_017447056.2"/>
</dbReference>
<evidence type="ECO:0000313" key="4">
    <source>
        <dbReference type="Proteomes" id="UP000079169"/>
    </source>
</evidence>
<dbReference type="InterPro" id="IPR002124">
    <property type="entry name" value="Cyt_c_oxidase_su5b"/>
</dbReference>
<evidence type="ECO:0000313" key="6">
    <source>
        <dbReference type="RefSeq" id="XP_017302545.1"/>
    </source>
</evidence>
<dbReference type="InterPro" id="IPR036972">
    <property type="entry name" value="Cyt_c_oxidase_su5b_sf"/>
</dbReference>
<name>A0A1S4EK31_DIACI</name>
<dbReference type="RefSeq" id="XP_008479636.1">
    <property type="nucleotide sequence ID" value="XM_008481414.2"/>
</dbReference>
<dbReference type="AlphaFoldDB" id="A0A1S4EK31"/>
<dbReference type="GeneID" id="103516448"/>
<reference evidence="5 6" key="1">
    <citation type="submission" date="2025-04" db="UniProtKB">
        <authorList>
            <consortium name="RefSeq"/>
        </authorList>
    </citation>
    <scope>IDENTIFICATION</scope>
</reference>
<dbReference type="GO" id="GO:0045277">
    <property type="term" value="C:respiratory chain complex IV"/>
    <property type="evidence" value="ECO:0007669"/>
    <property type="project" value="InterPro"/>
</dbReference>
<organism evidence="4 6">
    <name type="scientific">Diaphorina citri</name>
    <name type="common">Asian citrus psyllid</name>
    <dbReference type="NCBI Taxonomy" id="121845"/>
    <lineage>
        <taxon>Eukaryota</taxon>
        <taxon>Metazoa</taxon>
        <taxon>Ecdysozoa</taxon>
        <taxon>Arthropoda</taxon>
        <taxon>Hexapoda</taxon>
        <taxon>Insecta</taxon>
        <taxon>Pterygota</taxon>
        <taxon>Neoptera</taxon>
        <taxon>Paraneoptera</taxon>
        <taxon>Hemiptera</taxon>
        <taxon>Sternorrhyncha</taxon>
        <taxon>Psylloidea</taxon>
        <taxon>Psyllidae</taxon>
        <taxon>Diaphorininae</taxon>
        <taxon>Diaphorina</taxon>
    </lineage>
</organism>
<dbReference type="CDD" id="cd00924">
    <property type="entry name" value="Cyt_c_Oxidase_Vb"/>
    <property type="match status" value="1"/>
</dbReference>
<dbReference type="KEGG" id="dci:103516448"/>
<protein>
    <submittedName>
        <fullName evidence="6">Cytochrome c oxidase subunit 5B, mitochondrial-like isoform X1</fullName>
    </submittedName>
    <submittedName>
        <fullName evidence="5">Cytochrome c oxidase subunit 5B, mitochondrial-like isoform X2</fullName>
    </submittedName>
</protein>
<dbReference type="GO" id="GO:0005740">
    <property type="term" value="C:mitochondrial envelope"/>
    <property type="evidence" value="ECO:0007669"/>
    <property type="project" value="InterPro"/>
</dbReference>
<feature type="binding site" evidence="3">
    <location>
        <position position="100"/>
    </location>
    <ligand>
        <name>Zn(2+)</name>
        <dbReference type="ChEBI" id="CHEBI:29105"/>
    </ligand>
</feature>
<dbReference type="OrthoDB" id="10249250at2759"/>
<dbReference type="PANTHER" id="PTHR10122:SF0">
    <property type="entry name" value="CYTOCHROME C OXIDASE SUBUNIT 5B, ISOFORM A-RELATED"/>
    <property type="match status" value="1"/>
</dbReference>
<keyword evidence="1 3" id="KW-0479">Metal-binding</keyword>
<feature type="binding site" evidence="3">
    <location>
        <position position="120"/>
    </location>
    <ligand>
        <name>Zn(2+)</name>
        <dbReference type="ChEBI" id="CHEBI:29105"/>
    </ligand>
</feature>
<gene>
    <name evidence="5 6" type="primary">LOC103516448</name>
</gene>
<dbReference type="SUPFAM" id="SSF57802">
    <property type="entry name" value="Rubredoxin-like"/>
    <property type="match status" value="1"/>
</dbReference>
<evidence type="ECO:0000313" key="5">
    <source>
        <dbReference type="RefSeq" id="XP_008479636.1"/>
    </source>
</evidence>
<dbReference type="FunFam" id="2.60.11.10:FF:000004">
    <property type="entry name" value="Cytochrome c oxidase subunit 5B"/>
    <property type="match status" value="1"/>
</dbReference>
<sequence>MAVFFRSLVLSPNTRYLARSVTATGNSFSTCAQRWNKNDLDELPDPLDLATGLEKRELLAELAGDPDPFNVKIRKRGLGTKTQPTEVPSAFEARIVGCICEEESPSINWMWLYEGKPKRCMCGHWFKLVYKAPI</sequence>
<accession>A0A1S4EK31</accession>
<evidence type="ECO:0000256" key="2">
    <source>
        <dbReference type="ARBA" id="ARBA00022833"/>
    </source>
</evidence>